<feature type="domain" description="Peptidase A1" evidence="7">
    <location>
        <begin position="107"/>
        <end position="417"/>
    </location>
</feature>
<dbReference type="STRING" id="946122.A0A0C2XNU9"/>
<dbReference type="HOGENOM" id="CLU_013253_1_4_1"/>
<dbReference type="Gene3D" id="2.40.70.10">
    <property type="entry name" value="Acid Proteases"/>
    <property type="match status" value="2"/>
</dbReference>
<dbReference type="Pfam" id="PF00026">
    <property type="entry name" value="Asp"/>
    <property type="match status" value="1"/>
</dbReference>
<dbReference type="EMBL" id="KN818222">
    <property type="protein sequence ID" value="KIL71281.1"/>
    <property type="molecule type" value="Genomic_DNA"/>
</dbReference>
<evidence type="ECO:0000256" key="2">
    <source>
        <dbReference type="ARBA" id="ARBA00022750"/>
    </source>
</evidence>
<feature type="active site" evidence="3">
    <location>
        <position position="306"/>
    </location>
</feature>
<evidence type="ECO:0000256" key="6">
    <source>
        <dbReference type="SAM" id="SignalP"/>
    </source>
</evidence>
<evidence type="ECO:0000256" key="5">
    <source>
        <dbReference type="RuleBase" id="RU000454"/>
    </source>
</evidence>
<dbReference type="InterPro" id="IPR001461">
    <property type="entry name" value="Aspartic_peptidase_A1"/>
</dbReference>
<dbReference type="Proteomes" id="UP000054549">
    <property type="component" value="Unassembled WGS sequence"/>
</dbReference>
<dbReference type="OrthoDB" id="15189at2759"/>
<dbReference type="FunFam" id="2.40.70.10:FF:000008">
    <property type="entry name" value="Cathepsin D"/>
    <property type="match status" value="1"/>
</dbReference>
<dbReference type="AlphaFoldDB" id="A0A0C2XNU9"/>
<keyword evidence="5" id="KW-0645">Protease</keyword>
<evidence type="ECO:0000256" key="4">
    <source>
        <dbReference type="PIRSR" id="PIRSR601461-2"/>
    </source>
</evidence>
<dbReference type="GO" id="GO:0006508">
    <property type="term" value="P:proteolysis"/>
    <property type="evidence" value="ECO:0007669"/>
    <property type="project" value="UniProtKB-KW"/>
</dbReference>
<keyword evidence="4" id="KW-1015">Disulfide bond</keyword>
<dbReference type="PANTHER" id="PTHR47966">
    <property type="entry name" value="BETA-SITE APP-CLEAVING ENZYME, ISOFORM A-RELATED"/>
    <property type="match status" value="1"/>
</dbReference>
<dbReference type="CDD" id="cd05471">
    <property type="entry name" value="pepsin_like"/>
    <property type="match status" value="1"/>
</dbReference>
<evidence type="ECO:0000259" key="7">
    <source>
        <dbReference type="PROSITE" id="PS51767"/>
    </source>
</evidence>
<keyword evidence="2 5" id="KW-0064">Aspartyl protease</keyword>
<dbReference type="InterPro" id="IPR034164">
    <property type="entry name" value="Pepsin-like_dom"/>
</dbReference>
<dbReference type="GO" id="GO:0004190">
    <property type="term" value="F:aspartic-type endopeptidase activity"/>
    <property type="evidence" value="ECO:0007669"/>
    <property type="project" value="UniProtKB-KW"/>
</dbReference>
<keyword evidence="9" id="KW-1185">Reference proteome</keyword>
<reference evidence="8 9" key="1">
    <citation type="submission" date="2014-04" db="EMBL/GenBank/DDBJ databases">
        <title>Evolutionary Origins and Diversification of the Mycorrhizal Mutualists.</title>
        <authorList>
            <consortium name="DOE Joint Genome Institute"/>
            <consortium name="Mycorrhizal Genomics Consortium"/>
            <person name="Kohler A."/>
            <person name="Kuo A."/>
            <person name="Nagy L.G."/>
            <person name="Floudas D."/>
            <person name="Copeland A."/>
            <person name="Barry K.W."/>
            <person name="Cichocki N."/>
            <person name="Veneault-Fourrey C."/>
            <person name="LaButti K."/>
            <person name="Lindquist E.A."/>
            <person name="Lipzen A."/>
            <person name="Lundell T."/>
            <person name="Morin E."/>
            <person name="Murat C."/>
            <person name="Riley R."/>
            <person name="Ohm R."/>
            <person name="Sun H."/>
            <person name="Tunlid A."/>
            <person name="Henrissat B."/>
            <person name="Grigoriev I.V."/>
            <person name="Hibbett D.S."/>
            <person name="Martin F."/>
        </authorList>
    </citation>
    <scope>NUCLEOTIDE SEQUENCE [LARGE SCALE GENOMIC DNA]</scope>
    <source>
        <strain evidence="8 9">Koide BX008</strain>
    </source>
</reference>
<dbReference type="PROSITE" id="PS51767">
    <property type="entry name" value="PEPTIDASE_A1"/>
    <property type="match status" value="1"/>
</dbReference>
<proteinExistence type="inferred from homology"/>
<feature type="active site" evidence="3">
    <location>
        <position position="125"/>
    </location>
</feature>
<evidence type="ECO:0000256" key="1">
    <source>
        <dbReference type="ARBA" id="ARBA00007447"/>
    </source>
</evidence>
<dbReference type="InterPro" id="IPR033121">
    <property type="entry name" value="PEPTIDASE_A1"/>
</dbReference>
<protein>
    <recommendedName>
        <fullName evidence="7">Peptidase A1 domain-containing protein</fullName>
    </recommendedName>
</protein>
<dbReference type="InterPro" id="IPR001969">
    <property type="entry name" value="Aspartic_peptidase_AS"/>
</dbReference>
<feature type="disulfide bond" evidence="4">
    <location>
        <begin position="138"/>
        <end position="143"/>
    </location>
</feature>
<gene>
    <name evidence="8" type="ORF">M378DRAFT_174642</name>
</gene>
<feature type="signal peptide" evidence="6">
    <location>
        <begin position="1"/>
        <end position="21"/>
    </location>
</feature>
<comment type="similarity">
    <text evidence="1 5">Belongs to the peptidase A1 family.</text>
</comment>
<dbReference type="PRINTS" id="PR00792">
    <property type="entry name" value="PEPSIN"/>
</dbReference>
<feature type="chain" id="PRO_5002174307" description="Peptidase A1 domain-containing protein" evidence="6">
    <location>
        <begin position="22"/>
        <end position="422"/>
    </location>
</feature>
<keyword evidence="6" id="KW-0732">Signal</keyword>
<dbReference type="PANTHER" id="PTHR47966:SF51">
    <property type="entry name" value="BETA-SITE APP-CLEAVING ENZYME, ISOFORM A-RELATED"/>
    <property type="match status" value="1"/>
</dbReference>
<evidence type="ECO:0000256" key="3">
    <source>
        <dbReference type="PIRSR" id="PIRSR601461-1"/>
    </source>
</evidence>
<evidence type="ECO:0000313" key="8">
    <source>
        <dbReference type="EMBL" id="KIL71281.1"/>
    </source>
</evidence>
<sequence>MFNKAALTLFLVLSLSIFCNAHDTGSFKTFPINKRTSLTRRDGVFDVAKALRSVAATKTKHRQNLINFQRNKDAGTLLTSPEIVPASLTSNTIGSEPLMDVAQDLEWVGNITIGTPPTRFVIDFDTGSSDLWVPSTDCPTPYCRAKHKYNPSASTTSHRYPGTFRIAYADNSTVEGNNYTDTVSIAGVKVDNQYLAGATNITLADTSNPMDGILGLAWPELSALKQNPFFFSAISQGAVAAPVFAFFLTNTSASELHLGGVNHTLFIPPIEAHPLSADAKGFWKISNGIVELDGKKVLSGIETIIDSGTTLMYGPPKAVQTVFAQVPGAKPFASLPGAYQFPCQPLPKLSFGWGGKQWEIAERNFNLGQTGPGSTDCVGSLLAQDVGLGANTWLLGDSFMKNVYSVFDVGSKSVGFAQLSGQ</sequence>
<dbReference type="PROSITE" id="PS00141">
    <property type="entry name" value="ASP_PROTEASE"/>
    <property type="match status" value="1"/>
</dbReference>
<dbReference type="SUPFAM" id="SSF50630">
    <property type="entry name" value="Acid proteases"/>
    <property type="match status" value="1"/>
</dbReference>
<accession>A0A0C2XNU9</accession>
<dbReference type="InterPro" id="IPR021109">
    <property type="entry name" value="Peptidase_aspartic_dom_sf"/>
</dbReference>
<organism evidence="8 9">
    <name type="scientific">Amanita muscaria (strain Koide BX008)</name>
    <dbReference type="NCBI Taxonomy" id="946122"/>
    <lineage>
        <taxon>Eukaryota</taxon>
        <taxon>Fungi</taxon>
        <taxon>Dikarya</taxon>
        <taxon>Basidiomycota</taxon>
        <taxon>Agaricomycotina</taxon>
        <taxon>Agaricomycetes</taxon>
        <taxon>Agaricomycetidae</taxon>
        <taxon>Agaricales</taxon>
        <taxon>Pluteineae</taxon>
        <taxon>Amanitaceae</taxon>
        <taxon>Amanita</taxon>
    </lineage>
</organism>
<dbReference type="InParanoid" id="A0A0C2XNU9"/>
<evidence type="ECO:0000313" key="9">
    <source>
        <dbReference type="Proteomes" id="UP000054549"/>
    </source>
</evidence>
<dbReference type="FunCoup" id="A0A0C2XNU9">
    <property type="interactions" value="59"/>
</dbReference>
<keyword evidence="5" id="KW-0378">Hydrolase</keyword>
<name>A0A0C2XNU9_AMAMK</name>